<reference evidence="1 2" key="1">
    <citation type="journal article" date="2012" name="J. Bacteriol.">
        <title>De Novo Genome Project of Cupriavidus basilensis OR16.</title>
        <authorList>
            <person name="Cserhati M."/>
            <person name="Kriszt B."/>
            <person name="Szoboszlay S."/>
            <person name="Toth A."/>
            <person name="Szabo I."/>
            <person name="Tancsics A."/>
            <person name="Nagy I."/>
            <person name="Horvath B."/>
            <person name="Nagy I."/>
            <person name="Kukolya J."/>
        </authorList>
    </citation>
    <scope>NUCLEOTIDE SEQUENCE [LARGE SCALE GENOMIC DNA]</scope>
    <source>
        <strain evidence="1 2">OR16</strain>
    </source>
</reference>
<gene>
    <name evidence="1" type="ORF">OR16_29589</name>
</gene>
<sequence>MPDWLFTPILILCGITTEGSMHALCSRLAGAAVTAITLCFSPCFAQTGVSADILFVKIELARHIAAQLPKDWTVLSGAQGRAHGTIADAVGGISIVPVPAGQTVKLLHAVSNVQNPYAAVIVNSMPQAPVTPEQVRRFDRSLLRDYGTSFESRMRDSLKTSGRALLSMEEPHIERVGGWPAIAISYVRTGEQGAIYVQHFDIYTPDQELLLILSCRDTARGVWLPLLDRIRNSIVVGE</sequence>
<dbReference type="Proteomes" id="UP000005808">
    <property type="component" value="Unassembled WGS sequence"/>
</dbReference>
<accession>H1SCG8</accession>
<protein>
    <submittedName>
        <fullName evidence="1">Uncharacterized protein</fullName>
    </submittedName>
</protein>
<dbReference type="EMBL" id="AHJE01000082">
    <property type="protein sequence ID" value="EHP39793.1"/>
    <property type="molecule type" value="Genomic_DNA"/>
</dbReference>
<proteinExistence type="predicted"/>
<comment type="caution">
    <text evidence="1">The sequence shown here is derived from an EMBL/GenBank/DDBJ whole genome shotgun (WGS) entry which is preliminary data.</text>
</comment>
<evidence type="ECO:0000313" key="2">
    <source>
        <dbReference type="Proteomes" id="UP000005808"/>
    </source>
</evidence>
<dbReference type="AlphaFoldDB" id="H1SCG8"/>
<evidence type="ECO:0000313" key="1">
    <source>
        <dbReference type="EMBL" id="EHP39793.1"/>
    </source>
</evidence>
<dbReference type="PATRIC" id="fig|1127483.3.peg.5907"/>
<organism evidence="1 2">
    <name type="scientific">Cupriavidus basilensis OR16</name>
    <dbReference type="NCBI Taxonomy" id="1127483"/>
    <lineage>
        <taxon>Bacteria</taxon>
        <taxon>Pseudomonadati</taxon>
        <taxon>Pseudomonadota</taxon>
        <taxon>Betaproteobacteria</taxon>
        <taxon>Burkholderiales</taxon>
        <taxon>Burkholderiaceae</taxon>
        <taxon>Cupriavidus</taxon>
    </lineage>
</organism>
<name>H1SCG8_9BURK</name>